<dbReference type="EMBL" id="PJRQ01000042">
    <property type="protein sequence ID" value="PLR08308.1"/>
    <property type="molecule type" value="Genomic_DNA"/>
</dbReference>
<evidence type="ECO:0000313" key="9">
    <source>
        <dbReference type="EMBL" id="AYV49307.1"/>
    </source>
</evidence>
<evidence type="ECO:0000256" key="5">
    <source>
        <dbReference type="ARBA" id="ARBA00022989"/>
    </source>
</evidence>
<feature type="transmembrane region" description="Helical" evidence="8">
    <location>
        <begin position="336"/>
        <end position="363"/>
    </location>
</feature>
<accession>A0A2N5CNS1</accession>
<evidence type="ECO:0000256" key="4">
    <source>
        <dbReference type="ARBA" id="ARBA00022692"/>
    </source>
</evidence>
<feature type="transmembrane region" description="Helical" evidence="8">
    <location>
        <begin position="106"/>
        <end position="124"/>
    </location>
</feature>
<feature type="transmembrane region" description="Helical" evidence="8">
    <location>
        <begin position="436"/>
        <end position="456"/>
    </location>
</feature>
<sequence length="516" mass="54539">MSDPIDTQVSAETPAGGAKGIGSKAVKASVWVMGGVVFTRLANLAMTVVLARILLPQDFGLVALATTVLLMLQAITDLSLGNALIHKQDADRADYDTAFTLGVLRGLLLMAIMIGAGAVMVKVYGDPRLFAIMAAISVRPLMAGLMSPYYITLAKHLKFSVVIAIESLAAVLQLVAAVAVAWTTHSYWGIVAGVIAAGLVPLVASFLYAPYRPRFSLASTKLILGFSIWVTLNQFITVIGNRFDNLVIAGVLGTATFGAYNVGNNIATMLTQQAIQPLERVFFPSFVHIAADRDRLRAAFQRSQSSLFAVGLPLGVGLALVAEPLVSLALGPKWHLAAVVIQLIAPVLGVQVVFGAVNAVAYALGATKDLFQRSLWQTAVRVPVVLAGLYFWGLTGLLVARILSGGVLLSVLNLMLVHKLTGLTALEQVKVTWRSLVSTAVMIAAALAVRSLFPSVEHHADALYATVAISAVGGLAYVATHAAVWLMAGRPGNSIEAELARLLSKTTGRFARLRNA</sequence>
<feature type="compositionally biased region" description="Polar residues" evidence="7">
    <location>
        <begin position="1"/>
        <end position="11"/>
    </location>
</feature>
<dbReference type="CDD" id="cd13127">
    <property type="entry name" value="MATE_tuaB_like"/>
    <property type="match status" value="1"/>
</dbReference>
<dbReference type="InterPro" id="IPR050833">
    <property type="entry name" value="Poly_Biosynth_Transport"/>
</dbReference>
<feature type="transmembrane region" description="Helical" evidence="8">
    <location>
        <begin position="222"/>
        <end position="240"/>
    </location>
</feature>
<evidence type="ECO:0000256" key="1">
    <source>
        <dbReference type="ARBA" id="ARBA00004651"/>
    </source>
</evidence>
<dbReference type="EMBL" id="CP026100">
    <property type="protein sequence ID" value="AYV49307.1"/>
    <property type="molecule type" value="Genomic_DNA"/>
</dbReference>
<feature type="transmembrane region" description="Helical" evidence="8">
    <location>
        <begin position="246"/>
        <end position="263"/>
    </location>
</feature>
<feature type="transmembrane region" description="Helical" evidence="8">
    <location>
        <begin position="398"/>
        <end position="416"/>
    </location>
</feature>
<dbReference type="Proteomes" id="UP000281192">
    <property type="component" value="Chromosome"/>
</dbReference>
<keyword evidence="4 8" id="KW-0812">Transmembrane</keyword>
<feature type="transmembrane region" description="Helical" evidence="8">
    <location>
        <begin position="307"/>
        <end position="330"/>
    </location>
</feature>
<feature type="transmembrane region" description="Helical" evidence="8">
    <location>
        <begin position="462"/>
        <end position="486"/>
    </location>
</feature>
<dbReference type="GO" id="GO:0005886">
    <property type="term" value="C:plasma membrane"/>
    <property type="evidence" value="ECO:0007669"/>
    <property type="project" value="UniProtKB-SubCell"/>
</dbReference>
<evidence type="ECO:0000313" key="12">
    <source>
        <dbReference type="Proteomes" id="UP000281192"/>
    </source>
</evidence>
<evidence type="ECO:0000256" key="6">
    <source>
        <dbReference type="ARBA" id="ARBA00023136"/>
    </source>
</evidence>
<dbReference type="RefSeq" id="WP_101714868.1">
    <property type="nucleotide sequence ID" value="NZ_CP026100.1"/>
</dbReference>
<evidence type="ECO:0000256" key="2">
    <source>
        <dbReference type="ARBA" id="ARBA00007430"/>
    </source>
</evidence>
<reference evidence="9 12" key="2">
    <citation type="submission" date="2018-01" db="EMBL/GenBank/DDBJ databases">
        <title>Complete genome sequence of Caulobacter flavus RHGG3.</title>
        <authorList>
            <person name="Yang E."/>
        </authorList>
    </citation>
    <scope>NUCLEOTIDE SEQUENCE [LARGE SCALE GENOMIC DNA]</scope>
    <source>
        <strain evidence="9 12">RHGG3</strain>
    </source>
</reference>
<dbReference type="PANTHER" id="PTHR30250">
    <property type="entry name" value="PST FAMILY PREDICTED COLANIC ACID TRANSPORTER"/>
    <property type="match status" value="1"/>
</dbReference>
<dbReference type="OrthoDB" id="7605542at2"/>
<dbReference type="KEGG" id="cfh:C1707_25390"/>
<dbReference type="AlphaFoldDB" id="A0A2N5CNS1"/>
<feature type="transmembrane region" description="Helical" evidence="8">
    <location>
        <begin position="159"/>
        <end position="182"/>
    </location>
</feature>
<organism evidence="10 11">
    <name type="scientific">Caulobacter flavus</name>
    <dbReference type="NCBI Taxonomy" id="1679497"/>
    <lineage>
        <taxon>Bacteria</taxon>
        <taxon>Pseudomonadati</taxon>
        <taxon>Pseudomonadota</taxon>
        <taxon>Alphaproteobacteria</taxon>
        <taxon>Caulobacterales</taxon>
        <taxon>Caulobacteraceae</taxon>
        <taxon>Caulobacter</taxon>
    </lineage>
</organism>
<feature type="transmembrane region" description="Helical" evidence="8">
    <location>
        <begin position="188"/>
        <end position="210"/>
    </location>
</feature>
<feature type="transmembrane region" description="Helical" evidence="8">
    <location>
        <begin position="30"/>
        <end position="55"/>
    </location>
</feature>
<feature type="region of interest" description="Disordered" evidence="7">
    <location>
        <begin position="1"/>
        <end position="21"/>
    </location>
</feature>
<reference evidence="10 11" key="1">
    <citation type="submission" date="2017-12" db="EMBL/GenBank/DDBJ databases">
        <title>The genome sequence of Caulobacter flavus CGMCC1 15093.</title>
        <authorList>
            <person name="Gao J."/>
            <person name="Mao X."/>
            <person name="Sun J."/>
        </authorList>
    </citation>
    <scope>NUCLEOTIDE SEQUENCE [LARGE SCALE GENOMIC DNA]</scope>
    <source>
        <strain evidence="10 11">CGMCC1 15093</strain>
    </source>
</reference>
<keyword evidence="6 8" id="KW-0472">Membrane</keyword>
<evidence type="ECO:0000256" key="7">
    <source>
        <dbReference type="SAM" id="MobiDB-lite"/>
    </source>
</evidence>
<protein>
    <submittedName>
        <fullName evidence="10">Lipopolysaccharide biosynthesis protein</fullName>
    </submittedName>
</protein>
<keyword evidence="3" id="KW-1003">Cell membrane</keyword>
<comment type="similarity">
    <text evidence="2">Belongs to the polysaccharide synthase family.</text>
</comment>
<dbReference type="PANTHER" id="PTHR30250:SF10">
    <property type="entry name" value="LIPOPOLYSACCHARIDE BIOSYNTHESIS PROTEIN WZXC"/>
    <property type="match status" value="1"/>
</dbReference>
<gene>
    <name evidence="9" type="ORF">C1707_25390</name>
    <name evidence="10" type="ORF">CFHF_20875</name>
</gene>
<feature type="transmembrane region" description="Helical" evidence="8">
    <location>
        <begin position="61"/>
        <end position="85"/>
    </location>
</feature>
<comment type="subcellular location">
    <subcellularLocation>
        <location evidence="1">Cell membrane</location>
        <topology evidence="1">Multi-pass membrane protein</topology>
    </subcellularLocation>
</comment>
<dbReference type="Pfam" id="PF13440">
    <property type="entry name" value="Polysacc_synt_3"/>
    <property type="match status" value="1"/>
</dbReference>
<feature type="transmembrane region" description="Helical" evidence="8">
    <location>
        <begin position="130"/>
        <end position="152"/>
    </location>
</feature>
<evidence type="ECO:0000313" key="11">
    <source>
        <dbReference type="Proteomes" id="UP000234483"/>
    </source>
</evidence>
<keyword evidence="12" id="KW-1185">Reference proteome</keyword>
<dbReference type="Proteomes" id="UP000234483">
    <property type="component" value="Unassembled WGS sequence"/>
</dbReference>
<keyword evidence="5 8" id="KW-1133">Transmembrane helix</keyword>
<name>A0A2N5CNS1_9CAUL</name>
<proteinExistence type="inferred from homology"/>
<evidence type="ECO:0000256" key="8">
    <source>
        <dbReference type="SAM" id="Phobius"/>
    </source>
</evidence>
<evidence type="ECO:0000256" key="3">
    <source>
        <dbReference type="ARBA" id="ARBA00022475"/>
    </source>
</evidence>
<feature type="transmembrane region" description="Helical" evidence="8">
    <location>
        <begin position="375"/>
        <end position="392"/>
    </location>
</feature>
<evidence type="ECO:0000313" key="10">
    <source>
        <dbReference type="EMBL" id="PLR08308.1"/>
    </source>
</evidence>